<dbReference type="KEGG" id="dja:HY57_13230"/>
<sequence>MVYSRTGINERRASQLWPAFQRDLRRARTATWAATAQEEHDRLRVDLRRQHAQLSTTRFELPCEGWWAIPKPKRTNYLDGRQHPQIRTIEAVTKHSPRSAKVWESVLWVVLSPQCELRFLTHLVNAFDESRLDRIVGGLRDGDPYNVANDLQDLNATAMVVAKIRLLVNEKRIPRAFDLACALVQMLCYHAINPLYGAAAMKLWHLTSKVVLEGLVKDGLQFSRCLDGFAGFTSALRDRIHRAHTLYGVERLGTGPRFRWETLVDLSHHGIFGFATPELGGAEGLHSLLDSKPTPDGASLAQRDPLFRPAIRQAE</sequence>
<dbReference type="EMBL" id="CP008884">
    <property type="protein sequence ID" value="AIF48153.1"/>
    <property type="molecule type" value="Genomic_DNA"/>
</dbReference>
<protein>
    <submittedName>
        <fullName evidence="1">Uncharacterized protein</fullName>
    </submittedName>
</protein>
<dbReference type="AlphaFoldDB" id="A0A075K7P7"/>
<dbReference type="OrthoDB" id="10020661at2"/>
<proteinExistence type="predicted"/>
<dbReference type="HOGENOM" id="CLU_882054_0_0_6"/>
<gene>
    <name evidence="1" type="ORF">HY57_13230</name>
</gene>
<dbReference type="PATRIC" id="fig|1217721.7.peg.2727"/>
<dbReference type="Proteomes" id="UP000027987">
    <property type="component" value="Chromosome"/>
</dbReference>
<accession>A0A075K7P7</accession>
<evidence type="ECO:0000313" key="2">
    <source>
        <dbReference type="Proteomes" id="UP000027987"/>
    </source>
</evidence>
<name>A0A075K7P7_9GAMM</name>
<organism evidence="1 2">
    <name type="scientific">Dyella japonica A8</name>
    <dbReference type="NCBI Taxonomy" id="1217721"/>
    <lineage>
        <taxon>Bacteria</taxon>
        <taxon>Pseudomonadati</taxon>
        <taxon>Pseudomonadota</taxon>
        <taxon>Gammaproteobacteria</taxon>
        <taxon>Lysobacterales</taxon>
        <taxon>Rhodanobacteraceae</taxon>
        <taxon>Dyella</taxon>
    </lineage>
</organism>
<dbReference type="RefSeq" id="WP_038579826.1">
    <property type="nucleotide sequence ID" value="NZ_ALOY01000184.1"/>
</dbReference>
<keyword evidence="2" id="KW-1185">Reference proteome</keyword>
<reference evidence="1 2" key="1">
    <citation type="submission" date="2014-07" db="EMBL/GenBank/DDBJ databases">
        <title>Complete Genome Sequence of Dyella japonica Strain A8 Isolated from Malaysian Tropical Soil.</title>
        <authorList>
            <person name="Hui R.K.H."/>
            <person name="Chen J.-W."/>
            <person name="Chan K.-G."/>
            <person name="Leung F.C.C."/>
        </authorList>
    </citation>
    <scope>NUCLEOTIDE SEQUENCE [LARGE SCALE GENOMIC DNA]</scope>
    <source>
        <strain evidence="1 2">A8</strain>
    </source>
</reference>
<evidence type="ECO:0000313" key="1">
    <source>
        <dbReference type="EMBL" id="AIF48153.1"/>
    </source>
</evidence>